<reference evidence="4 5" key="1">
    <citation type="submission" date="2016-03" db="EMBL/GenBank/DDBJ databases">
        <title>Genome sequence of Nesiotobacter sp. nov., a moderately halophilic alphaproteobacterium isolated from the Yellow Sea, China.</title>
        <authorList>
            <person name="Zhang G."/>
            <person name="Zhang R."/>
        </authorList>
    </citation>
    <scope>NUCLEOTIDE SEQUENCE [LARGE SCALE GENOMIC DNA]</scope>
    <source>
        <strain evidence="4 5">WB1-6</strain>
    </source>
</reference>
<dbReference type="PANTHER" id="PTHR11927:SF9">
    <property type="entry name" value="L-FUCOSYLTRANSFERASE"/>
    <property type="match status" value="1"/>
</dbReference>
<dbReference type="Gene3D" id="3.40.50.11350">
    <property type="match status" value="1"/>
</dbReference>
<sequence length="312" mass="35297">MTIMALAPLSTGTSTAPRPEPHAPRLVLHLQGRAGNQLFQYAAGRLAALRLGANLLYYQDPKDKLACPNILPFFMCAARAASPRDLNHCLWPASKARGHKFRLCCRFLPRYADRFSVETLPDTAPSLRPQRPHHLSGFFQNRYAAEALGATLRQDLRLTGDMAPQRRHLLRSIRSGPCAAVHIRRGDYLLTEHQARFGTCSPEYYREAMDLLRSRHGVNTFFVFTDDPEWAQRHFAGNRHVQIVPPLGDGRDHEDILLMAACTHAITANSSFSWWGAFLNRSSRKIVIAPRVWFLDGTLDEEALLPPNWLRL</sequence>
<dbReference type="STRING" id="197461.A3843_17760"/>
<dbReference type="GO" id="GO:0005975">
    <property type="term" value="P:carbohydrate metabolic process"/>
    <property type="evidence" value="ECO:0007669"/>
    <property type="project" value="InterPro"/>
</dbReference>
<keyword evidence="2" id="KW-0808">Transferase</keyword>
<dbReference type="PANTHER" id="PTHR11927">
    <property type="entry name" value="GALACTOSIDE 2-L-FUCOSYLTRANSFERASE"/>
    <property type="match status" value="1"/>
</dbReference>
<evidence type="ECO:0000313" key="4">
    <source>
        <dbReference type="EMBL" id="OKL42512.1"/>
    </source>
</evidence>
<dbReference type="Proteomes" id="UP000185783">
    <property type="component" value="Unassembled WGS sequence"/>
</dbReference>
<dbReference type="InterPro" id="IPR002516">
    <property type="entry name" value="Glyco_trans_11"/>
</dbReference>
<dbReference type="GO" id="GO:0016020">
    <property type="term" value="C:membrane"/>
    <property type="evidence" value="ECO:0007669"/>
    <property type="project" value="InterPro"/>
</dbReference>
<dbReference type="AlphaFoldDB" id="A0A1U7JCV9"/>
<dbReference type="Pfam" id="PF01531">
    <property type="entry name" value="Glyco_transf_11"/>
    <property type="match status" value="1"/>
</dbReference>
<proteinExistence type="predicted"/>
<comment type="caution">
    <text evidence="4">The sequence shown here is derived from an EMBL/GenBank/DDBJ whole genome shotgun (WGS) entry which is preliminary data.</text>
</comment>
<gene>
    <name evidence="4" type="ORF">A3843_17760</name>
</gene>
<name>A0A1U7JCV9_9HYPH</name>
<feature type="region of interest" description="Disordered" evidence="3">
    <location>
        <begin position="1"/>
        <end position="20"/>
    </location>
</feature>
<evidence type="ECO:0000256" key="1">
    <source>
        <dbReference type="ARBA" id="ARBA00022676"/>
    </source>
</evidence>
<protein>
    <recommendedName>
        <fullName evidence="6">Glycosyl transferase family 11</fullName>
    </recommendedName>
</protein>
<organism evidence="4 5">
    <name type="scientific">Pseudovibrio exalbescens</name>
    <dbReference type="NCBI Taxonomy" id="197461"/>
    <lineage>
        <taxon>Bacteria</taxon>
        <taxon>Pseudomonadati</taxon>
        <taxon>Pseudomonadota</taxon>
        <taxon>Alphaproteobacteria</taxon>
        <taxon>Hyphomicrobiales</taxon>
        <taxon>Stappiaceae</taxon>
        <taxon>Pseudovibrio</taxon>
    </lineage>
</organism>
<dbReference type="CDD" id="cd11301">
    <property type="entry name" value="Fut1_Fut2_like"/>
    <property type="match status" value="1"/>
</dbReference>
<dbReference type="GO" id="GO:0008107">
    <property type="term" value="F:galactoside 2-alpha-L-fucosyltransferase activity"/>
    <property type="evidence" value="ECO:0007669"/>
    <property type="project" value="InterPro"/>
</dbReference>
<evidence type="ECO:0008006" key="6">
    <source>
        <dbReference type="Google" id="ProtNLM"/>
    </source>
</evidence>
<accession>A0A1U7JCV9</accession>
<evidence type="ECO:0000313" key="5">
    <source>
        <dbReference type="Proteomes" id="UP000185783"/>
    </source>
</evidence>
<keyword evidence="5" id="KW-1185">Reference proteome</keyword>
<keyword evidence="1" id="KW-0328">Glycosyltransferase</keyword>
<evidence type="ECO:0000256" key="3">
    <source>
        <dbReference type="SAM" id="MobiDB-lite"/>
    </source>
</evidence>
<dbReference type="EMBL" id="LVVZ01000041">
    <property type="protein sequence ID" value="OKL42512.1"/>
    <property type="molecule type" value="Genomic_DNA"/>
</dbReference>
<evidence type="ECO:0000256" key="2">
    <source>
        <dbReference type="ARBA" id="ARBA00022679"/>
    </source>
</evidence>